<name>A0ABR4TR17_9PROT</name>
<reference evidence="1 2" key="1">
    <citation type="submission" date="2013-07" db="EMBL/GenBank/DDBJ databases">
        <title>Thalassospira permensis NBRC 106175 Genome Sequencing.</title>
        <authorList>
            <person name="Lai Q."/>
            <person name="Shao Z."/>
        </authorList>
    </citation>
    <scope>NUCLEOTIDE SEQUENCE [LARGE SCALE GENOMIC DNA]</scope>
    <source>
        <strain evidence="1 2">NBRC 106175</strain>
    </source>
</reference>
<protein>
    <submittedName>
        <fullName evidence="1">Uncharacterized protein</fullName>
    </submittedName>
</protein>
<dbReference type="Proteomes" id="UP000027463">
    <property type="component" value="Unassembled WGS sequence"/>
</dbReference>
<evidence type="ECO:0000313" key="2">
    <source>
        <dbReference type="Proteomes" id="UP000027463"/>
    </source>
</evidence>
<keyword evidence="2" id="KW-1185">Reference proteome</keyword>
<sequence length="32" mass="3371">MIDPGSRVVRVKACILYISGLLQTPAQALGTV</sequence>
<evidence type="ECO:0000313" key="1">
    <source>
        <dbReference type="EMBL" id="KEO58015.1"/>
    </source>
</evidence>
<proteinExistence type="predicted"/>
<organism evidence="1 2">
    <name type="scientific">Thalassospira permensis NBRC 106175</name>
    <dbReference type="NCBI Taxonomy" id="1353532"/>
    <lineage>
        <taxon>Bacteria</taxon>
        <taxon>Pseudomonadati</taxon>
        <taxon>Pseudomonadota</taxon>
        <taxon>Alphaproteobacteria</taxon>
        <taxon>Rhodospirillales</taxon>
        <taxon>Thalassospiraceae</taxon>
        <taxon>Thalassospira</taxon>
    </lineage>
</organism>
<comment type="caution">
    <text evidence="1">The sequence shown here is derived from an EMBL/GenBank/DDBJ whole genome shotgun (WGS) entry which is preliminary data.</text>
</comment>
<gene>
    <name evidence="1" type="ORF">SMB34_16025</name>
</gene>
<accession>A0ABR4TR17</accession>
<dbReference type="EMBL" id="AUNC01000011">
    <property type="protein sequence ID" value="KEO58015.1"/>
    <property type="molecule type" value="Genomic_DNA"/>
</dbReference>